<feature type="region of interest" description="Disordered" evidence="3">
    <location>
        <begin position="617"/>
        <end position="647"/>
    </location>
</feature>
<dbReference type="PROSITE" id="PS50222">
    <property type="entry name" value="EF_HAND_2"/>
    <property type="match status" value="1"/>
</dbReference>
<protein>
    <submittedName>
        <fullName evidence="5">EF hand protein</fullName>
    </submittedName>
</protein>
<evidence type="ECO:0000313" key="5">
    <source>
        <dbReference type="EMBL" id="EAS00267.1"/>
    </source>
</evidence>
<dbReference type="SUPFAM" id="SSF47473">
    <property type="entry name" value="EF-hand"/>
    <property type="match status" value="1"/>
</dbReference>
<evidence type="ECO:0000313" key="6">
    <source>
        <dbReference type="Proteomes" id="UP000009168"/>
    </source>
</evidence>
<dbReference type="PROSITE" id="PS00018">
    <property type="entry name" value="EF_HAND_1"/>
    <property type="match status" value="1"/>
</dbReference>
<dbReference type="Proteomes" id="UP000009168">
    <property type="component" value="Unassembled WGS sequence"/>
</dbReference>
<feature type="compositionally biased region" description="Basic and acidic residues" evidence="3">
    <location>
        <begin position="328"/>
        <end position="345"/>
    </location>
</feature>
<proteinExistence type="predicted"/>
<keyword evidence="2" id="KW-0175">Coiled coil</keyword>
<dbReference type="eggNOG" id="ENOG502SQRU">
    <property type="taxonomic scope" value="Eukaryota"/>
</dbReference>
<dbReference type="RefSeq" id="XP_001020512.1">
    <property type="nucleotide sequence ID" value="XM_001020512.1"/>
</dbReference>
<accession>I7MKT3</accession>
<keyword evidence="6" id="KW-1185">Reference proteome</keyword>
<gene>
    <name evidence="5" type="ORF">TTHERM_00218400</name>
</gene>
<dbReference type="HOGENOM" id="CLU_310924_0_0_1"/>
<organism evidence="5 6">
    <name type="scientific">Tetrahymena thermophila (strain SB210)</name>
    <dbReference type="NCBI Taxonomy" id="312017"/>
    <lineage>
        <taxon>Eukaryota</taxon>
        <taxon>Sar</taxon>
        <taxon>Alveolata</taxon>
        <taxon>Ciliophora</taxon>
        <taxon>Intramacronucleata</taxon>
        <taxon>Oligohymenophorea</taxon>
        <taxon>Hymenostomatida</taxon>
        <taxon>Tetrahymenina</taxon>
        <taxon>Tetrahymenidae</taxon>
        <taxon>Tetrahymena</taxon>
    </lineage>
</organism>
<reference evidence="6" key="1">
    <citation type="journal article" date="2006" name="PLoS Biol.">
        <title>Macronuclear genome sequence of the ciliate Tetrahymena thermophila, a model eukaryote.</title>
        <authorList>
            <person name="Eisen J.A."/>
            <person name="Coyne R.S."/>
            <person name="Wu M."/>
            <person name="Wu D."/>
            <person name="Thiagarajan M."/>
            <person name="Wortman J.R."/>
            <person name="Badger J.H."/>
            <person name="Ren Q."/>
            <person name="Amedeo P."/>
            <person name="Jones K.M."/>
            <person name="Tallon L.J."/>
            <person name="Delcher A.L."/>
            <person name="Salzberg S.L."/>
            <person name="Silva J.C."/>
            <person name="Haas B.J."/>
            <person name="Majoros W.H."/>
            <person name="Farzad M."/>
            <person name="Carlton J.M."/>
            <person name="Smith R.K. Jr."/>
            <person name="Garg J."/>
            <person name="Pearlman R.E."/>
            <person name="Karrer K.M."/>
            <person name="Sun L."/>
            <person name="Manning G."/>
            <person name="Elde N.C."/>
            <person name="Turkewitz A.P."/>
            <person name="Asai D.J."/>
            <person name="Wilkes D.E."/>
            <person name="Wang Y."/>
            <person name="Cai H."/>
            <person name="Collins K."/>
            <person name="Stewart B.A."/>
            <person name="Lee S.R."/>
            <person name="Wilamowska K."/>
            <person name="Weinberg Z."/>
            <person name="Ruzzo W.L."/>
            <person name="Wloga D."/>
            <person name="Gaertig J."/>
            <person name="Frankel J."/>
            <person name="Tsao C.-C."/>
            <person name="Gorovsky M.A."/>
            <person name="Keeling P.J."/>
            <person name="Waller R.F."/>
            <person name="Patron N.J."/>
            <person name="Cherry J.M."/>
            <person name="Stover N.A."/>
            <person name="Krieger C.J."/>
            <person name="del Toro C."/>
            <person name="Ryder H.F."/>
            <person name="Williamson S.C."/>
            <person name="Barbeau R.A."/>
            <person name="Hamilton E.P."/>
            <person name="Orias E."/>
        </authorList>
    </citation>
    <scope>NUCLEOTIDE SEQUENCE [LARGE SCALE GENOMIC DNA]</scope>
    <source>
        <strain evidence="6">SB210</strain>
    </source>
</reference>
<dbReference type="OMA" id="RNDITIF"/>
<feature type="compositionally biased region" description="Polar residues" evidence="3">
    <location>
        <begin position="617"/>
        <end position="633"/>
    </location>
</feature>
<sequence>MMKSSDDLHIKQNTFLDIRKQLYERDQQQMLQYQQSFRKSFEDEMNLIQQRHQVLLQQIYQNNNNNNITENNKNSKLLLKPKTSQASHRRVQISHLSDPSAINIHAIQYLNNSSLRNIKSSQDKRFSGTEKFFQQYITPTSAQLAKRQKQKSEQQFKILTPQYQTFVPGITQKIQSTQIKPLSVSSQSKLFSPVRDQTRPMSMQESKRRIINNLNFIENNLKDEKYAEFKEVETENLNKHIMFNIQSTDLPFNQRNIHTDKIYFNHHMSQHSQIPEYKKNLNGNQQQEQENIHLMKQTEENIKKIAQKVSNNIGDQFFLYSQAKQKQRQEIDNKQQKESQYEKTLKNMRKSKQTKSLDIPLRDLLISDPYKKEENDKQNFCLNLQQSTRNTWQRSKKQVEEMMKFNNQLIQEFKQKKLAKIATSIQNSNNSSSIFQTQIVEQTYKPQRQVLIVEIYNLQQIKRHLNLKYCYLYLPSINFNTLQTQEQRDFQEFKRIIMKKLKITAENIYLYQKNGTPIYSHRELKRNDITIFAGNCSTFAGLDKIYSTEENLQNLKKAIERLENKIIANQEIDDQLNKQSSLKMDFDQIQEVPSSNNNSASSTPLSKQTLARKNTMGSFTSKNQTPKSNLNKSQDNKTAKRSQFADFIKDDEDDQKKKMFFFEDDEENEENQPQKEIVDVNAYIKKVMKYLDLFFSKFDYNWRVDKEKEEIDLYLKYKLSQPKRIKKNKVIDFKLKGFEERKSNLEKLKKLNRDLFASNIGKILQEHELSESDLNSVYILYRSILNIQSQIISTENVIKEDDIMLQLDKFDHLTLENKALVESLCNYQDIIKWENFVKMLKNISNLDDQQKIDMFVQVFDSDNSGTLSIDEISHFSKLTMELLINEEKYPGFTQLLQDYFTKLLFTSLREEGKSEIPMEKIKKAIIEKNENCDILCFFCGTEAKQF</sequence>
<dbReference type="Gene3D" id="1.10.238.10">
    <property type="entry name" value="EF-hand"/>
    <property type="match status" value="1"/>
</dbReference>
<dbReference type="EMBL" id="GG662621">
    <property type="protein sequence ID" value="EAS00267.1"/>
    <property type="molecule type" value="Genomic_DNA"/>
</dbReference>
<dbReference type="InterPro" id="IPR011992">
    <property type="entry name" value="EF-hand-dom_pair"/>
</dbReference>
<dbReference type="AlphaFoldDB" id="I7MKT3"/>
<evidence type="ECO:0000259" key="4">
    <source>
        <dbReference type="PROSITE" id="PS50222"/>
    </source>
</evidence>
<feature type="region of interest" description="Disordered" evidence="3">
    <location>
        <begin position="328"/>
        <end position="355"/>
    </location>
</feature>
<dbReference type="GO" id="GO:0005509">
    <property type="term" value="F:calcium ion binding"/>
    <property type="evidence" value="ECO:0007669"/>
    <property type="project" value="InterPro"/>
</dbReference>
<evidence type="ECO:0000256" key="2">
    <source>
        <dbReference type="SAM" id="Coils"/>
    </source>
</evidence>
<dbReference type="KEGG" id="tet:TTHERM_00218400"/>
<dbReference type="InterPro" id="IPR002048">
    <property type="entry name" value="EF_hand_dom"/>
</dbReference>
<dbReference type="GeneID" id="7838598"/>
<evidence type="ECO:0000256" key="1">
    <source>
        <dbReference type="ARBA" id="ARBA00022837"/>
    </source>
</evidence>
<evidence type="ECO:0000256" key="3">
    <source>
        <dbReference type="SAM" id="MobiDB-lite"/>
    </source>
</evidence>
<feature type="coiled-coil region" evidence="2">
    <location>
        <begin position="545"/>
        <end position="579"/>
    </location>
</feature>
<name>I7MKT3_TETTS</name>
<dbReference type="InterPro" id="IPR018247">
    <property type="entry name" value="EF_Hand_1_Ca_BS"/>
</dbReference>
<feature type="domain" description="EF-hand" evidence="4">
    <location>
        <begin position="847"/>
        <end position="882"/>
    </location>
</feature>
<dbReference type="InParanoid" id="I7MKT3"/>
<keyword evidence="1" id="KW-0106">Calcium</keyword>